<dbReference type="Proteomes" id="UP000193978">
    <property type="component" value="Chromosome"/>
</dbReference>
<evidence type="ECO:0000313" key="2">
    <source>
        <dbReference type="EMBL" id="ARN80797.1"/>
    </source>
</evidence>
<accession>A0A1W6MT98</accession>
<dbReference type="GO" id="GO:0005506">
    <property type="term" value="F:iron ion binding"/>
    <property type="evidence" value="ECO:0007669"/>
    <property type="project" value="InterPro"/>
</dbReference>
<dbReference type="InterPro" id="IPR001075">
    <property type="entry name" value="NIF_FeS_clus_asmbl_NifU_C"/>
</dbReference>
<dbReference type="OrthoDB" id="9808097at2"/>
<dbReference type="GO" id="GO:0016226">
    <property type="term" value="P:iron-sulfur cluster assembly"/>
    <property type="evidence" value="ECO:0007669"/>
    <property type="project" value="InterPro"/>
</dbReference>
<feature type="domain" description="NIF system FeS cluster assembly NifU C-terminal" evidence="1">
    <location>
        <begin position="27"/>
        <end position="89"/>
    </location>
</feature>
<dbReference type="KEGG" id="mbry:B1812_06590"/>
<dbReference type="Gene3D" id="3.30.300.130">
    <property type="entry name" value="Fe-S cluster assembly (FSCA)"/>
    <property type="match status" value="1"/>
</dbReference>
<gene>
    <name evidence="2" type="ORF">B1812_06590</name>
</gene>
<evidence type="ECO:0000313" key="3">
    <source>
        <dbReference type="Proteomes" id="UP000193978"/>
    </source>
</evidence>
<dbReference type="RefSeq" id="WP_158658634.1">
    <property type="nucleotide sequence ID" value="NZ_AP027149.1"/>
</dbReference>
<keyword evidence="3" id="KW-1185">Reference proteome</keyword>
<sequence length="94" mass="9996">MTTLDSGGCPRSEGSSASEAETMRLILQAIAEARPGIQADGGDIEFLGLRGHRVEVRLTGKCLTCALAGQTLGAIRRRLMEALDQPVMVVPIME</sequence>
<protein>
    <recommendedName>
        <fullName evidence="1">NIF system FeS cluster assembly NifU C-terminal domain-containing protein</fullName>
    </recommendedName>
</protein>
<dbReference type="EMBL" id="CP019948">
    <property type="protein sequence ID" value="ARN80797.1"/>
    <property type="molecule type" value="Genomic_DNA"/>
</dbReference>
<proteinExistence type="predicted"/>
<organism evidence="2 3">
    <name type="scientific">Methylocystis bryophila</name>
    <dbReference type="NCBI Taxonomy" id="655015"/>
    <lineage>
        <taxon>Bacteria</taxon>
        <taxon>Pseudomonadati</taxon>
        <taxon>Pseudomonadota</taxon>
        <taxon>Alphaproteobacteria</taxon>
        <taxon>Hyphomicrobiales</taxon>
        <taxon>Methylocystaceae</taxon>
        <taxon>Methylocystis</taxon>
    </lineage>
</organism>
<dbReference type="SUPFAM" id="SSF117916">
    <property type="entry name" value="Fe-S cluster assembly (FSCA) domain-like"/>
    <property type="match status" value="1"/>
</dbReference>
<dbReference type="Pfam" id="PF01106">
    <property type="entry name" value="NifU"/>
    <property type="match status" value="1"/>
</dbReference>
<dbReference type="InterPro" id="IPR034904">
    <property type="entry name" value="FSCA_dom_sf"/>
</dbReference>
<name>A0A1W6MT98_9HYPH</name>
<dbReference type="GO" id="GO:0051536">
    <property type="term" value="F:iron-sulfur cluster binding"/>
    <property type="evidence" value="ECO:0007669"/>
    <property type="project" value="InterPro"/>
</dbReference>
<reference evidence="2 3" key="1">
    <citation type="submission" date="2017-02" db="EMBL/GenBank/DDBJ databases">
        <authorList>
            <person name="Peterson S.W."/>
        </authorList>
    </citation>
    <scope>NUCLEOTIDE SEQUENCE [LARGE SCALE GENOMIC DNA]</scope>
    <source>
        <strain evidence="2 3">S285</strain>
    </source>
</reference>
<dbReference type="STRING" id="655015.B1812_06590"/>
<dbReference type="AlphaFoldDB" id="A0A1W6MT98"/>
<evidence type="ECO:0000259" key="1">
    <source>
        <dbReference type="Pfam" id="PF01106"/>
    </source>
</evidence>